<name>A0AAV1L8E9_9NEOP</name>
<feature type="region of interest" description="Disordered" evidence="2">
    <location>
        <begin position="2559"/>
        <end position="2580"/>
    </location>
</feature>
<protein>
    <recommendedName>
        <fullName evidence="5">VWFA domain-containing protein</fullName>
    </recommendedName>
</protein>
<dbReference type="Proteomes" id="UP001314205">
    <property type="component" value="Unassembled WGS sequence"/>
</dbReference>
<evidence type="ECO:0000256" key="2">
    <source>
        <dbReference type="SAM" id="MobiDB-lite"/>
    </source>
</evidence>
<evidence type="ECO:0000313" key="4">
    <source>
        <dbReference type="Proteomes" id="UP001314205"/>
    </source>
</evidence>
<gene>
    <name evidence="3" type="ORF">PARMNEM_LOCUS11876</name>
</gene>
<evidence type="ECO:0000256" key="1">
    <source>
        <dbReference type="SAM" id="Coils"/>
    </source>
</evidence>
<evidence type="ECO:0000313" key="3">
    <source>
        <dbReference type="EMBL" id="CAK1591701.1"/>
    </source>
</evidence>
<feature type="coiled-coil region" evidence="1">
    <location>
        <begin position="1483"/>
        <end position="1510"/>
    </location>
</feature>
<feature type="region of interest" description="Disordered" evidence="2">
    <location>
        <begin position="2667"/>
        <end position="2698"/>
    </location>
</feature>
<keyword evidence="1" id="KW-0175">Coiled coil</keyword>
<feature type="region of interest" description="Disordered" evidence="2">
    <location>
        <begin position="1922"/>
        <end position="1941"/>
    </location>
</feature>
<feature type="compositionally biased region" description="Low complexity" evidence="2">
    <location>
        <begin position="1922"/>
        <end position="1934"/>
    </location>
</feature>
<reference evidence="3 4" key="1">
    <citation type="submission" date="2023-11" db="EMBL/GenBank/DDBJ databases">
        <authorList>
            <person name="Hedman E."/>
            <person name="Englund M."/>
            <person name="Stromberg M."/>
            <person name="Nyberg Akerstrom W."/>
            <person name="Nylinder S."/>
            <person name="Jareborg N."/>
            <person name="Kallberg Y."/>
            <person name="Kronander E."/>
        </authorList>
    </citation>
    <scope>NUCLEOTIDE SEQUENCE [LARGE SCALE GENOMIC DNA]</scope>
</reference>
<keyword evidence="4" id="KW-1185">Reference proteome</keyword>
<feature type="compositionally biased region" description="Basic and acidic residues" evidence="2">
    <location>
        <begin position="2568"/>
        <end position="2580"/>
    </location>
</feature>
<accession>A0AAV1L8E9</accession>
<feature type="coiled-coil region" evidence="1">
    <location>
        <begin position="2462"/>
        <end position="2489"/>
    </location>
</feature>
<comment type="caution">
    <text evidence="3">The sequence shown here is derived from an EMBL/GenBank/DDBJ whole genome shotgun (WGS) entry which is preliminary data.</text>
</comment>
<organism evidence="3 4">
    <name type="scientific">Parnassius mnemosyne</name>
    <name type="common">clouded apollo</name>
    <dbReference type="NCBI Taxonomy" id="213953"/>
    <lineage>
        <taxon>Eukaryota</taxon>
        <taxon>Metazoa</taxon>
        <taxon>Ecdysozoa</taxon>
        <taxon>Arthropoda</taxon>
        <taxon>Hexapoda</taxon>
        <taxon>Insecta</taxon>
        <taxon>Pterygota</taxon>
        <taxon>Neoptera</taxon>
        <taxon>Endopterygota</taxon>
        <taxon>Lepidoptera</taxon>
        <taxon>Glossata</taxon>
        <taxon>Ditrysia</taxon>
        <taxon>Papilionoidea</taxon>
        <taxon>Papilionidae</taxon>
        <taxon>Parnassiinae</taxon>
        <taxon>Parnassini</taxon>
        <taxon>Parnassius</taxon>
        <taxon>Driopa</taxon>
    </lineage>
</organism>
<dbReference type="EMBL" id="CAVLGL010000087">
    <property type="protein sequence ID" value="CAK1591701.1"/>
    <property type="molecule type" value="Genomic_DNA"/>
</dbReference>
<evidence type="ECO:0008006" key="5">
    <source>
        <dbReference type="Google" id="ProtNLM"/>
    </source>
</evidence>
<proteinExistence type="predicted"/>
<sequence length="2698" mass="306420">MKFHLVYRNNERNNPVLGNREPIIESIDQEISDQTSQPTEVYLGAPRFLETTNLTERETHKSSTSPCAIQFQPCSIKLYYEYLHGNISTLPNSYHNSFEDYTITNANSESRFKLPISEQYDPEGKIFDGRQTEERIIKKIMEMKIKRNLVENKKKSKNNESQLKIKTETISFNSESNKYESKDFSKVFINTDSIKSTANSIVNESIDKAITVAQEIFKEIDTESIEHCTPPSQLFFLQDNILSNKLLGEEADILPKSVKESVQLYERIGKDSRMDNLQKENKLEDERKLYLIQEIEESIEVGSVRRKSVIFENEAEKLFRPHQTEDYSNDETVYKDNCHLQNKTINIQAKTELEDKMKSTRILAQTKAFKVGSQMILHIIKITESSNVYSSLLKILYFYFLNLIIAFYRFILMQPSLKSNNYLKNHTYYAKNLNLGDRKRNETELNILDQHFDEKHLTSAYRDNDEALILRKKKLSGSEMAQMSLRKPEELTQIMDAVISEFHTKLNIGGSQYTVRLCNKMSENSSNIEEVEIKESDTLEWLTKMDSEEKERIRKEIKLATIEAARRVSESRKTFEQYAKSHHDSQKYKSDSTDSLTYIAIVESHVYTNTNLIFDKYFSSSNVETTQNSEFTSSNNVGSATSEYFKEKTYNLSSNTKDDFRGEENDLALAAEKSKSMDIKSSMVLPDTEEMKGYIIRTDYVATVNVEHKSLPIVSDEKEYESIMSEIHQSIDEGIEVQAVAKTATIQIASTSENSETKESHNSLIKQEAHERTLELHEEKSTGTIESRDMNKNVLQTKESLEMSELQASKIMCQSTATQINTQIETTSENKSEYINVKENVAVPVIEVKELNKVQALNRATARQISAIFEDIQNSRITNVTEEVPCFSLGTEELSIAQALCKETVIHVPTCSGTEQLDETTMSVYFEENDYFSINKSDEEVAIICFQAQELLRVNPVCTPVALQITIYFDEVESIKLDRFEIEKASISEEVREFFKTYCIVYATTQDIRTYTEENLSFKTDDTKYVLASINYEPQVLVTVSSVATPLITQLSINYIDAEFMKSERFQEENAKCSVETRESPSVLSMCYAAGNLLKFDAEESYDFEVDEVKKEFSSICIEPQVLLKAFPMGASLIRQTSTIFNEAQCIESEIIQEKKADSCIVKEIFMTARCTCTATVQTIITNLIEINSYEVEQTKEEQAFGGIEPNIFEIALSVGTATAMQINVIYVEAAFKEPDTFEEEVALSSLESKEFVRTYPMCQAVAAQMTTIFEETETMSLNYDVTEEFAKIVDVPYYLISTLSISLASANQIIFDSEMMKNFECSDVREEQIAISIQEHELKKAVAVLIALANNEYTDLYSVQDDSSINFYCDKQLALISEPTFLNFALSFNNATVQQASFTYEDYETQVIEYPVKYEHVKMTKETKSLTIAETMNKAVVINNDGINLFSVTNKDDILKQSAAAHLQSSSYSELSTDEILSNDVIKKTNVELNAAERAIVSENQRIIEKEKDDNKEAFSEKESNLNVSVIQKVETEASQKYQQLSCELSLSKNVRESASERVKGVILMAGTEDIKSNDFRTDLLQTTMHKLENGTGIVIQDITQIGDSFDESVEIQLNKDISTSELQEKLDKLEAQTTKIYDISEELQDVTSTKNLSALRKAKTATDESEALKIIKKEERELVYPVLERYEEEDLTCSKLINTAAFSDSVSKVVNQTKNSLSLTSGRNRNDHSFALKETGEQLLLANTLKSHALRSSSESESTVHGLKNIELNVSESLINQSSNGDNVYNKSLKKSSVSQATSESSILSYSNSQKLTKSAKSSKLVLKTDLNQEKFAETQNCVKNVVHFTDIQSPTTPPTPLTDEYIFRLVVPLPKSRGTTPVPRDPSPEIFECVHVKGSHKETINLISKVETEISEGVSYNPSLSNLPTSPPASSVYTKPGLNGGSKRLPRYIKLGLRGGSDRPPITKEDILEVQRKSSILTSAITETLKSIEEYKREFGILKKQGTEEQRLPNTRIESEGTMSNINKGEMETFVRDTNIHQNKSNADIRDLAIEKEEIERDNLIIETDKTIAVSVELFKSETEVKDSDKKHDNYAKKGEDIILEDGYSYMQIVEENQIETNMISKNETNNEIKTINSAADLAQSDFDMTDECNSSKEFVVAEGIIEYPTEVTSLKVVSNNEAHNKEDKEIIKENINENSVGFINVKIDTDHSMFDAKKMEQSEDEVYKTPDEKPMTIQEYILNEIQSDDIAADQEVADVTEKTIDTDRSISVETSPAIAPKENLLKEEHVISLTRVLSAHMLREELSPDCYKTKTSHESQQELANNEHIEKEQETIKEEKNEIKWTTFLQKSHPVPVQTLGHFTDLQNKFEIQNFNSSPLPWQERALADSLGARGRDLQIEEPILIPEEEPEYLIAVPSGFCSTSDPEDADLPLTSPLQHEIPRIEVIEHDNEAENYNQEEKIKVEEIIKDALKIVDRLEREAENNELVQTLLTNIKSIADSAAPIEEQLRQMKSQLETLAQVPNIIRETWDNISERLNQIGHQKKEETIPHSEYIEQHLDSPAQNQDKSEGVEVSTEERIEPQIKETEVTTKIVAETMPAETSATLTVTDDSEKKNTVEQWNKVWPWTPSVCRKYRESNCHLVDFHNVQENVVPSYNKMIKDKLPEVRETSRSTGPPPTLRSVQADPRHGASAAEAC</sequence>
<feature type="region of interest" description="Disordered" evidence="2">
    <location>
        <begin position="2316"/>
        <end position="2335"/>
    </location>
</feature>